<dbReference type="EMBL" id="VSSQ01089293">
    <property type="protein sequence ID" value="MPN35602.1"/>
    <property type="molecule type" value="Genomic_DNA"/>
</dbReference>
<keyword evidence="1" id="KW-0812">Transmembrane</keyword>
<sequence length="62" mass="6834">MRAAHHKLAVDIGFRLAYLYLIILVIGAQCVIKLHGGLPVAQRRGCAPSPWVGMRKDRAVLL</sequence>
<feature type="transmembrane region" description="Helical" evidence="1">
    <location>
        <begin position="12"/>
        <end position="34"/>
    </location>
</feature>
<reference evidence="2" key="1">
    <citation type="submission" date="2019-08" db="EMBL/GenBank/DDBJ databases">
        <authorList>
            <person name="Kucharzyk K."/>
            <person name="Murdoch R.W."/>
            <person name="Higgins S."/>
            <person name="Loffler F."/>
        </authorList>
    </citation>
    <scope>NUCLEOTIDE SEQUENCE</scope>
</reference>
<keyword evidence="1" id="KW-1133">Transmembrane helix</keyword>
<keyword evidence="1" id="KW-0472">Membrane</keyword>
<gene>
    <name evidence="2" type="ORF">SDC9_183100</name>
</gene>
<dbReference type="AlphaFoldDB" id="A0A645HB61"/>
<name>A0A645HB61_9ZZZZ</name>
<evidence type="ECO:0000313" key="2">
    <source>
        <dbReference type="EMBL" id="MPN35602.1"/>
    </source>
</evidence>
<proteinExistence type="predicted"/>
<organism evidence="2">
    <name type="scientific">bioreactor metagenome</name>
    <dbReference type="NCBI Taxonomy" id="1076179"/>
    <lineage>
        <taxon>unclassified sequences</taxon>
        <taxon>metagenomes</taxon>
        <taxon>ecological metagenomes</taxon>
    </lineage>
</organism>
<evidence type="ECO:0000256" key="1">
    <source>
        <dbReference type="SAM" id="Phobius"/>
    </source>
</evidence>
<comment type="caution">
    <text evidence="2">The sequence shown here is derived from an EMBL/GenBank/DDBJ whole genome shotgun (WGS) entry which is preliminary data.</text>
</comment>
<accession>A0A645HB61</accession>
<protein>
    <submittedName>
        <fullName evidence="2">Uncharacterized protein</fullName>
    </submittedName>
</protein>